<evidence type="ECO:0000313" key="3">
    <source>
        <dbReference type="Proteomes" id="UP000765509"/>
    </source>
</evidence>
<keyword evidence="3" id="KW-1185">Reference proteome</keyword>
<gene>
    <name evidence="2" type="ORF">O181_102708</name>
</gene>
<feature type="region of interest" description="Disordered" evidence="1">
    <location>
        <begin position="1"/>
        <end position="118"/>
    </location>
</feature>
<proteinExistence type="predicted"/>
<name>A0A9Q3JIY8_9BASI</name>
<reference evidence="2" key="1">
    <citation type="submission" date="2021-03" db="EMBL/GenBank/DDBJ databases">
        <title>Draft genome sequence of rust myrtle Austropuccinia psidii MF-1, a brazilian biotype.</title>
        <authorList>
            <person name="Quecine M.C."/>
            <person name="Pachon D.M.R."/>
            <person name="Bonatelli M.L."/>
            <person name="Correr F.H."/>
            <person name="Franceschini L.M."/>
            <person name="Leite T.F."/>
            <person name="Margarido G.R.A."/>
            <person name="Almeida C.A."/>
            <person name="Ferrarezi J.A."/>
            <person name="Labate C.A."/>
        </authorList>
    </citation>
    <scope>NUCLEOTIDE SEQUENCE</scope>
    <source>
        <strain evidence="2">MF-1</strain>
    </source>
</reference>
<dbReference type="AlphaFoldDB" id="A0A9Q3JIY8"/>
<dbReference type="EMBL" id="AVOT02073551">
    <property type="protein sequence ID" value="MBW0562993.1"/>
    <property type="molecule type" value="Genomic_DNA"/>
</dbReference>
<protein>
    <submittedName>
        <fullName evidence="2">Uncharacterized protein</fullName>
    </submittedName>
</protein>
<dbReference type="Proteomes" id="UP000765509">
    <property type="component" value="Unassembled WGS sequence"/>
</dbReference>
<feature type="compositionally biased region" description="Basic and acidic residues" evidence="1">
    <location>
        <begin position="41"/>
        <end position="59"/>
    </location>
</feature>
<evidence type="ECO:0000256" key="1">
    <source>
        <dbReference type="SAM" id="MobiDB-lite"/>
    </source>
</evidence>
<sequence length="157" mass="17179">MQHSPPARQKRFQARAQAVPTANPRVPLDSTPAVPQLRAQFNREPHSEVEEPSRKEGIGTRRLRSFSGVVGGFKGPWRTTSKGPGEDGEEEEENCVEKEGSDGTEGVSSTLRESQGIGVPTLAQYDKHVSHLYEPSLLEIMQQMTQTIANLQGALSS</sequence>
<organism evidence="2 3">
    <name type="scientific">Austropuccinia psidii MF-1</name>
    <dbReference type="NCBI Taxonomy" id="1389203"/>
    <lineage>
        <taxon>Eukaryota</taxon>
        <taxon>Fungi</taxon>
        <taxon>Dikarya</taxon>
        <taxon>Basidiomycota</taxon>
        <taxon>Pucciniomycotina</taxon>
        <taxon>Pucciniomycetes</taxon>
        <taxon>Pucciniales</taxon>
        <taxon>Sphaerophragmiaceae</taxon>
        <taxon>Austropuccinia</taxon>
    </lineage>
</organism>
<evidence type="ECO:0000313" key="2">
    <source>
        <dbReference type="EMBL" id="MBW0562993.1"/>
    </source>
</evidence>
<comment type="caution">
    <text evidence="2">The sequence shown here is derived from an EMBL/GenBank/DDBJ whole genome shotgun (WGS) entry which is preliminary data.</text>
</comment>
<accession>A0A9Q3JIY8</accession>